<gene>
    <name evidence="2" type="ORF">H8693_04255</name>
</gene>
<proteinExistence type="predicted"/>
<dbReference type="PROSITE" id="PS50943">
    <property type="entry name" value="HTH_CROC1"/>
    <property type="match status" value="1"/>
</dbReference>
<dbReference type="SUPFAM" id="SSF47413">
    <property type="entry name" value="lambda repressor-like DNA-binding domains"/>
    <property type="match status" value="1"/>
</dbReference>
<dbReference type="Gene3D" id="1.10.260.40">
    <property type="entry name" value="lambda repressor-like DNA-binding domains"/>
    <property type="match status" value="1"/>
</dbReference>
<protein>
    <submittedName>
        <fullName evidence="2">Helix-turn-helix transcriptional regulator</fullName>
    </submittedName>
</protein>
<dbReference type="RefSeq" id="WP_249279922.1">
    <property type="nucleotide sequence ID" value="NZ_JACRSS010000001.1"/>
</dbReference>
<name>A0A926HWL4_9FIRM</name>
<dbReference type="EMBL" id="JACRSS010000001">
    <property type="protein sequence ID" value="MBC8538145.1"/>
    <property type="molecule type" value="Genomic_DNA"/>
</dbReference>
<dbReference type="AlphaFoldDB" id="A0A926HWL4"/>
<dbReference type="InterPro" id="IPR010982">
    <property type="entry name" value="Lambda_DNA-bd_dom_sf"/>
</dbReference>
<dbReference type="GO" id="GO:0003677">
    <property type="term" value="F:DNA binding"/>
    <property type="evidence" value="ECO:0007669"/>
    <property type="project" value="InterPro"/>
</dbReference>
<organism evidence="2 3">
    <name type="scientific">Guopingia tenuis</name>
    <dbReference type="NCBI Taxonomy" id="2763656"/>
    <lineage>
        <taxon>Bacteria</taxon>
        <taxon>Bacillati</taxon>
        <taxon>Bacillota</taxon>
        <taxon>Clostridia</taxon>
        <taxon>Christensenellales</taxon>
        <taxon>Christensenellaceae</taxon>
        <taxon>Guopingia</taxon>
    </lineage>
</organism>
<dbReference type="Pfam" id="PF01381">
    <property type="entry name" value="HTH_3"/>
    <property type="match status" value="1"/>
</dbReference>
<comment type="caution">
    <text evidence="2">The sequence shown here is derived from an EMBL/GenBank/DDBJ whole genome shotgun (WGS) entry which is preliminary data.</text>
</comment>
<keyword evidence="3" id="KW-1185">Reference proteome</keyword>
<dbReference type="CDD" id="cd00093">
    <property type="entry name" value="HTH_XRE"/>
    <property type="match status" value="1"/>
</dbReference>
<dbReference type="InterPro" id="IPR001387">
    <property type="entry name" value="Cro/C1-type_HTH"/>
</dbReference>
<evidence type="ECO:0000259" key="1">
    <source>
        <dbReference type="PROSITE" id="PS50943"/>
    </source>
</evidence>
<accession>A0A926HWL4</accession>
<feature type="domain" description="HTH cro/C1-type" evidence="1">
    <location>
        <begin position="10"/>
        <end position="64"/>
    </location>
</feature>
<dbReference type="Proteomes" id="UP000617951">
    <property type="component" value="Unassembled WGS sequence"/>
</dbReference>
<sequence>MTREEIANILKISRLQAGLTQKQAAEAVGKKQQTLASWETAQSQPDANTLFLLFDVYGRSLDEAFGYANTSRHGKNPQTAKYLYLFEQLSASDRETVLKFIEFLLHNKSVANTSHP</sequence>
<evidence type="ECO:0000313" key="3">
    <source>
        <dbReference type="Proteomes" id="UP000617951"/>
    </source>
</evidence>
<evidence type="ECO:0000313" key="2">
    <source>
        <dbReference type="EMBL" id="MBC8538145.1"/>
    </source>
</evidence>
<dbReference type="SMART" id="SM00530">
    <property type="entry name" value="HTH_XRE"/>
    <property type="match status" value="1"/>
</dbReference>
<reference evidence="2" key="1">
    <citation type="submission" date="2020-08" db="EMBL/GenBank/DDBJ databases">
        <title>Genome public.</title>
        <authorList>
            <person name="Liu C."/>
            <person name="Sun Q."/>
        </authorList>
    </citation>
    <scope>NUCLEOTIDE SEQUENCE</scope>
    <source>
        <strain evidence="2">NSJ-63</strain>
    </source>
</reference>